<evidence type="ECO:0000313" key="1">
    <source>
        <dbReference type="EMBL" id="MEV0974364.1"/>
    </source>
</evidence>
<dbReference type="Proteomes" id="UP001551675">
    <property type="component" value="Unassembled WGS sequence"/>
</dbReference>
<dbReference type="InterPro" id="IPR006439">
    <property type="entry name" value="HAD-SF_hydro_IA"/>
</dbReference>
<dbReference type="PANTHER" id="PTHR47829:SF1">
    <property type="entry name" value="HAD FAMILY PHOSPHATASE"/>
    <property type="match status" value="1"/>
</dbReference>
<name>A0ABV3GRV8_MICGL</name>
<dbReference type="NCBIfam" id="TIGR01509">
    <property type="entry name" value="HAD-SF-IA-v3"/>
    <property type="match status" value="1"/>
</dbReference>
<dbReference type="RefSeq" id="WP_061259939.1">
    <property type="nucleotide sequence ID" value="NZ_JBFALK010000029.1"/>
</dbReference>
<dbReference type="NCBIfam" id="TIGR01549">
    <property type="entry name" value="HAD-SF-IA-v1"/>
    <property type="match status" value="1"/>
</dbReference>
<dbReference type="InterPro" id="IPR023214">
    <property type="entry name" value="HAD_sf"/>
</dbReference>
<organism evidence="1 2">
    <name type="scientific">Microtetraspora glauca</name>
    <dbReference type="NCBI Taxonomy" id="1996"/>
    <lineage>
        <taxon>Bacteria</taxon>
        <taxon>Bacillati</taxon>
        <taxon>Actinomycetota</taxon>
        <taxon>Actinomycetes</taxon>
        <taxon>Streptosporangiales</taxon>
        <taxon>Streptosporangiaceae</taxon>
        <taxon>Microtetraspora</taxon>
    </lineage>
</organism>
<evidence type="ECO:0000313" key="2">
    <source>
        <dbReference type="Proteomes" id="UP001551675"/>
    </source>
</evidence>
<dbReference type="SUPFAM" id="SSF56784">
    <property type="entry name" value="HAD-like"/>
    <property type="match status" value="1"/>
</dbReference>
<dbReference type="EMBL" id="JBFALK010000029">
    <property type="protein sequence ID" value="MEV0974364.1"/>
    <property type="molecule type" value="Genomic_DNA"/>
</dbReference>
<dbReference type="PRINTS" id="PR00413">
    <property type="entry name" value="HADHALOGNASE"/>
</dbReference>
<dbReference type="Gene3D" id="3.40.50.1000">
    <property type="entry name" value="HAD superfamily/HAD-like"/>
    <property type="match status" value="1"/>
</dbReference>
<protein>
    <submittedName>
        <fullName evidence="1">HAD family phosphatase</fullName>
    </submittedName>
</protein>
<proteinExistence type="predicted"/>
<keyword evidence="2" id="KW-1185">Reference proteome</keyword>
<dbReference type="SFLD" id="SFLDS00003">
    <property type="entry name" value="Haloacid_Dehalogenase"/>
    <property type="match status" value="1"/>
</dbReference>
<dbReference type="InterPro" id="IPR023198">
    <property type="entry name" value="PGP-like_dom2"/>
</dbReference>
<dbReference type="SFLD" id="SFLDG01129">
    <property type="entry name" value="C1.5:_HAD__Beta-PGM__Phosphata"/>
    <property type="match status" value="1"/>
</dbReference>
<reference evidence="1 2" key="1">
    <citation type="submission" date="2024-06" db="EMBL/GenBank/DDBJ databases">
        <title>The Natural Products Discovery Center: Release of the First 8490 Sequenced Strains for Exploring Actinobacteria Biosynthetic Diversity.</title>
        <authorList>
            <person name="Kalkreuter E."/>
            <person name="Kautsar S.A."/>
            <person name="Yang D."/>
            <person name="Bader C.D."/>
            <person name="Teijaro C.N."/>
            <person name="Fluegel L."/>
            <person name="Davis C.M."/>
            <person name="Simpson J.R."/>
            <person name="Lauterbach L."/>
            <person name="Steele A.D."/>
            <person name="Gui C."/>
            <person name="Meng S."/>
            <person name="Li G."/>
            <person name="Viehrig K."/>
            <person name="Ye F."/>
            <person name="Su P."/>
            <person name="Kiefer A.F."/>
            <person name="Nichols A."/>
            <person name="Cepeda A.J."/>
            <person name="Yan W."/>
            <person name="Fan B."/>
            <person name="Jiang Y."/>
            <person name="Adhikari A."/>
            <person name="Zheng C.-J."/>
            <person name="Schuster L."/>
            <person name="Cowan T.M."/>
            <person name="Smanski M.J."/>
            <person name="Chevrette M.G."/>
            <person name="De Carvalho L.P.S."/>
            <person name="Shen B."/>
        </authorList>
    </citation>
    <scope>NUCLEOTIDE SEQUENCE [LARGE SCALE GENOMIC DNA]</scope>
    <source>
        <strain evidence="1 2">NPDC050100</strain>
    </source>
</reference>
<dbReference type="Gene3D" id="1.10.150.240">
    <property type="entry name" value="Putative phosphatase, domain 2"/>
    <property type="match status" value="1"/>
</dbReference>
<dbReference type="InterPro" id="IPR052898">
    <property type="entry name" value="ACAD10-like"/>
</dbReference>
<dbReference type="CDD" id="cd02603">
    <property type="entry name" value="HAD_sEH-N_like"/>
    <property type="match status" value="1"/>
</dbReference>
<sequence length="225" mass="23760">MTTTSPDPTEAVAPPVGALLIDFGGVLTVPIARAFRALGAGAGLDPDDALRVLATHAGARAALVAHERGRLDDEGFEDAFAAALVESGGRVEPRGLLAGLATHLDLDEPMVDLVREARAARIPVALVSNSLGRDCYARVDLDELFDVTVISGQVGVRKPSREIYRIACARLGVDPRECVLVDDLEHNLVGAARLGIRGILHRTADESLPRIREALSLPAPTTASR</sequence>
<dbReference type="PANTHER" id="PTHR47829">
    <property type="entry name" value="HYDROLASE, PUTATIVE (AFU_ORTHOLOGUE AFUA_1G12880)-RELATED"/>
    <property type="match status" value="1"/>
</dbReference>
<accession>A0ABV3GRV8</accession>
<dbReference type="Pfam" id="PF00702">
    <property type="entry name" value="Hydrolase"/>
    <property type="match status" value="1"/>
</dbReference>
<gene>
    <name evidence="1" type="ORF">AB0I59_37705</name>
</gene>
<dbReference type="InterPro" id="IPR036412">
    <property type="entry name" value="HAD-like_sf"/>
</dbReference>
<comment type="caution">
    <text evidence="1">The sequence shown here is derived from an EMBL/GenBank/DDBJ whole genome shotgun (WGS) entry which is preliminary data.</text>
</comment>